<evidence type="ECO:0000256" key="5">
    <source>
        <dbReference type="ARBA" id="ARBA00022519"/>
    </source>
</evidence>
<evidence type="ECO:0000256" key="2">
    <source>
        <dbReference type="ARBA" id="ARBA00004429"/>
    </source>
</evidence>
<evidence type="ECO:0000256" key="7">
    <source>
        <dbReference type="ARBA" id="ARBA00022989"/>
    </source>
</evidence>
<feature type="region of interest" description="Disordered" evidence="10">
    <location>
        <begin position="456"/>
        <end position="494"/>
    </location>
</feature>
<keyword evidence="7 11" id="KW-1133">Transmembrane helix</keyword>
<evidence type="ECO:0000256" key="3">
    <source>
        <dbReference type="ARBA" id="ARBA00004744"/>
    </source>
</evidence>
<dbReference type="Pfam" id="PF07219">
    <property type="entry name" value="HemY_N"/>
    <property type="match status" value="1"/>
</dbReference>
<accession>A0ABP9M906</accession>
<sequence length="494" mass="55556">MKTWIWTCIVFVAAVALALVLRDHNGNVLIVAPPWHVSFSITFGVIALIAGFFGFYALLRLLSWLTGSPERFKIWRRRRAEKRDQELLQNGWISTLEGRYAQAEKELSKLLAKTKSKTSKVVAGLASAQASQYLEEYQRRDEALQIAQKNAGSDPRLKLAYATAAAELYLEQGQTQQAIDLLQPVQDASSRHFHATRLLLKAYRQQDNYERVYELTRLLLRRSAIDKTQALAYIEYAAARRIQSATQIDSFKAVWNDLRTEEKNLEQVAIAAAQFLEAQQNYEEQARVLEAAIQQKPSPELYSLYANCPAEHYSRRLSKAEEWLQKYPHDPALLIALGRLCITGQLWGQAEHYLKRSMKIRNDLRVHALLAQLYDALGREEDARYHWRIAAVTAGALPVMTPNRLLPAADLQADPTLVDGHLPEAPLIVDNDRPMAASAVDSSVLGAKSHTVLAPSEMTETSENSHHPDHYFDSAPIPGVDVTMTSDGSSRSKD</sequence>
<feature type="compositionally biased region" description="Basic and acidic residues" evidence="10">
    <location>
        <begin position="463"/>
        <end position="472"/>
    </location>
</feature>
<evidence type="ECO:0000256" key="8">
    <source>
        <dbReference type="ARBA" id="ARBA00023136"/>
    </source>
</evidence>
<dbReference type="InterPro" id="IPR011990">
    <property type="entry name" value="TPR-like_helical_dom_sf"/>
</dbReference>
<evidence type="ECO:0000313" key="14">
    <source>
        <dbReference type="Proteomes" id="UP001500227"/>
    </source>
</evidence>
<dbReference type="InterPro" id="IPR005254">
    <property type="entry name" value="Heme_biosyn_assoc_TPR_pro"/>
</dbReference>
<reference evidence="14" key="1">
    <citation type="journal article" date="2019" name="Int. J. Syst. Evol. Microbiol.">
        <title>The Global Catalogue of Microorganisms (GCM) 10K type strain sequencing project: providing services to taxonomists for standard genome sequencing and annotation.</title>
        <authorList>
            <consortium name="The Broad Institute Genomics Platform"/>
            <consortium name="The Broad Institute Genome Sequencing Center for Infectious Disease"/>
            <person name="Wu L."/>
            <person name="Ma J."/>
        </authorList>
    </citation>
    <scope>NUCLEOTIDE SEQUENCE [LARGE SCALE GENOMIC DNA]</scope>
    <source>
        <strain evidence="14">JCM 18423</strain>
    </source>
</reference>
<evidence type="ECO:0000256" key="6">
    <source>
        <dbReference type="ARBA" id="ARBA00022692"/>
    </source>
</evidence>
<comment type="caution">
    <text evidence="13">The sequence shown here is derived from an EMBL/GenBank/DDBJ whole genome shotgun (WGS) entry which is preliminary data.</text>
</comment>
<dbReference type="Gene3D" id="1.25.40.10">
    <property type="entry name" value="Tetratricopeptide repeat domain"/>
    <property type="match status" value="2"/>
</dbReference>
<keyword evidence="4" id="KW-1003">Cell membrane</keyword>
<evidence type="ECO:0000256" key="4">
    <source>
        <dbReference type="ARBA" id="ARBA00022475"/>
    </source>
</evidence>
<dbReference type="EMBL" id="BAABKD010000011">
    <property type="protein sequence ID" value="GAA5093147.1"/>
    <property type="molecule type" value="Genomic_DNA"/>
</dbReference>
<dbReference type="NCBIfam" id="TIGR00540">
    <property type="entry name" value="TPR_hemY_coli"/>
    <property type="match status" value="1"/>
</dbReference>
<feature type="compositionally biased region" description="Polar residues" evidence="10">
    <location>
        <begin position="483"/>
        <end position="494"/>
    </location>
</feature>
<comment type="subcellular location">
    <subcellularLocation>
        <location evidence="2">Cell inner membrane</location>
        <topology evidence="2">Multi-pass membrane protein</topology>
    </subcellularLocation>
</comment>
<evidence type="ECO:0000256" key="10">
    <source>
        <dbReference type="SAM" id="MobiDB-lite"/>
    </source>
</evidence>
<dbReference type="RefSeq" id="WP_345371731.1">
    <property type="nucleotide sequence ID" value="NZ_BAABKD010000011.1"/>
</dbReference>
<dbReference type="SUPFAM" id="SSF48452">
    <property type="entry name" value="TPR-like"/>
    <property type="match status" value="1"/>
</dbReference>
<keyword evidence="5" id="KW-0997">Cell inner membrane</keyword>
<dbReference type="Proteomes" id="UP001500227">
    <property type="component" value="Unassembled WGS sequence"/>
</dbReference>
<dbReference type="InterPro" id="IPR010817">
    <property type="entry name" value="HemY_N"/>
</dbReference>
<dbReference type="SUPFAM" id="SSF81901">
    <property type="entry name" value="HCP-like"/>
    <property type="match status" value="1"/>
</dbReference>
<evidence type="ECO:0000256" key="1">
    <source>
        <dbReference type="ARBA" id="ARBA00002962"/>
    </source>
</evidence>
<comment type="function">
    <text evidence="1">Involved in a late step of protoheme IX synthesis.</text>
</comment>
<name>A0ABP9M906_9BURK</name>
<keyword evidence="6 11" id="KW-0812">Transmembrane</keyword>
<keyword evidence="9" id="KW-0627">Porphyrin biosynthesis</keyword>
<keyword evidence="8 11" id="KW-0472">Membrane</keyword>
<comment type="pathway">
    <text evidence="3">Porphyrin-containing compound metabolism; protoheme biosynthesis.</text>
</comment>
<evidence type="ECO:0000256" key="11">
    <source>
        <dbReference type="SAM" id="Phobius"/>
    </source>
</evidence>
<feature type="domain" description="HemY N-terminal" evidence="12">
    <location>
        <begin position="26"/>
        <end position="132"/>
    </location>
</feature>
<evidence type="ECO:0000259" key="12">
    <source>
        <dbReference type="Pfam" id="PF07219"/>
    </source>
</evidence>
<protein>
    <submittedName>
        <fullName evidence="13">Heme biosynthesis HemY N-terminal domain-containing protein</fullName>
    </submittedName>
</protein>
<gene>
    <name evidence="13" type="ORF">GCM10023337_21590</name>
</gene>
<feature type="transmembrane region" description="Helical" evidence="11">
    <location>
        <begin position="38"/>
        <end position="59"/>
    </location>
</feature>
<keyword evidence="14" id="KW-1185">Reference proteome</keyword>
<organism evidence="13 14">
    <name type="scientific">Paenalcaligenes hermetiae</name>
    <dbReference type="NCBI Taxonomy" id="1157987"/>
    <lineage>
        <taxon>Bacteria</taxon>
        <taxon>Pseudomonadati</taxon>
        <taxon>Pseudomonadota</taxon>
        <taxon>Betaproteobacteria</taxon>
        <taxon>Burkholderiales</taxon>
        <taxon>Alcaligenaceae</taxon>
        <taxon>Paenalcaligenes</taxon>
    </lineage>
</organism>
<evidence type="ECO:0000313" key="13">
    <source>
        <dbReference type="EMBL" id="GAA5093147.1"/>
    </source>
</evidence>
<evidence type="ECO:0000256" key="9">
    <source>
        <dbReference type="ARBA" id="ARBA00023244"/>
    </source>
</evidence>
<proteinExistence type="predicted"/>